<dbReference type="EMBL" id="UINC01201549">
    <property type="protein sequence ID" value="SVE20936.1"/>
    <property type="molecule type" value="Genomic_DNA"/>
</dbReference>
<evidence type="ECO:0000256" key="2">
    <source>
        <dbReference type="ARBA" id="ARBA00007103"/>
    </source>
</evidence>
<feature type="domain" description="Tryptophan synthase beta chain-like PALP" evidence="4">
    <location>
        <begin position="19"/>
        <end position="149"/>
    </location>
</feature>
<evidence type="ECO:0000256" key="3">
    <source>
        <dbReference type="ARBA" id="ARBA00022898"/>
    </source>
</evidence>
<evidence type="ECO:0000313" key="5">
    <source>
        <dbReference type="EMBL" id="SVE20936.1"/>
    </source>
</evidence>
<accession>A0A383BL55</accession>
<dbReference type="SUPFAM" id="SSF53686">
    <property type="entry name" value="Tryptophan synthase beta subunit-like PLP-dependent enzymes"/>
    <property type="match status" value="1"/>
</dbReference>
<dbReference type="FunFam" id="3.40.50.1100:FF:000003">
    <property type="entry name" value="Cystathionine beta-synthase"/>
    <property type="match status" value="1"/>
</dbReference>
<dbReference type="GO" id="GO:0044272">
    <property type="term" value="P:sulfur compound biosynthetic process"/>
    <property type="evidence" value="ECO:0007669"/>
    <property type="project" value="UniProtKB-ARBA"/>
</dbReference>
<dbReference type="InterPro" id="IPR036052">
    <property type="entry name" value="TrpB-like_PALP_sf"/>
</dbReference>
<dbReference type="GO" id="GO:0009069">
    <property type="term" value="P:serine family amino acid metabolic process"/>
    <property type="evidence" value="ECO:0007669"/>
    <property type="project" value="UniProtKB-ARBA"/>
</dbReference>
<evidence type="ECO:0000259" key="4">
    <source>
        <dbReference type="Pfam" id="PF00291"/>
    </source>
</evidence>
<comment type="similarity">
    <text evidence="2">Belongs to the cysteine synthase/cystathionine beta-synthase family.</text>
</comment>
<dbReference type="PANTHER" id="PTHR10314">
    <property type="entry name" value="CYSTATHIONINE BETA-SYNTHASE"/>
    <property type="match status" value="1"/>
</dbReference>
<dbReference type="InterPro" id="IPR001926">
    <property type="entry name" value="TrpB-like_PALP"/>
</dbReference>
<dbReference type="AlphaFoldDB" id="A0A383BL55"/>
<dbReference type="Pfam" id="PF00291">
    <property type="entry name" value="PALP"/>
    <property type="match status" value="1"/>
</dbReference>
<keyword evidence="3" id="KW-0663">Pyridoxal phosphate</keyword>
<reference evidence="5" key="1">
    <citation type="submission" date="2018-05" db="EMBL/GenBank/DDBJ databases">
        <authorList>
            <person name="Lanie J.A."/>
            <person name="Ng W.-L."/>
            <person name="Kazmierczak K.M."/>
            <person name="Andrzejewski T.M."/>
            <person name="Davidsen T.M."/>
            <person name="Wayne K.J."/>
            <person name="Tettelin H."/>
            <person name="Glass J.I."/>
            <person name="Rusch D."/>
            <person name="Podicherti R."/>
            <person name="Tsui H.-C.T."/>
            <person name="Winkler M.E."/>
        </authorList>
    </citation>
    <scope>NUCLEOTIDE SEQUENCE</scope>
</reference>
<dbReference type="GO" id="GO:0006534">
    <property type="term" value="P:cysteine metabolic process"/>
    <property type="evidence" value="ECO:0007669"/>
    <property type="project" value="UniProtKB-ARBA"/>
</dbReference>
<protein>
    <recommendedName>
        <fullName evidence="4">Tryptophan synthase beta chain-like PALP domain-containing protein</fullName>
    </recommendedName>
</protein>
<evidence type="ECO:0000256" key="1">
    <source>
        <dbReference type="ARBA" id="ARBA00001933"/>
    </source>
</evidence>
<dbReference type="InterPro" id="IPR050214">
    <property type="entry name" value="Cys_Synth/Cystath_Beta-Synth"/>
</dbReference>
<proteinExistence type="inferred from homology"/>
<dbReference type="Gene3D" id="3.40.50.1100">
    <property type="match status" value="2"/>
</dbReference>
<comment type="cofactor">
    <cofactor evidence="1">
        <name>pyridoxal 5'-phosphate</name>
        <dbReference type="ChEBI" id="CHEBI:597326"/>
    </cofactor>
</comment>
<name>A0A383BL55_9ZZZZ</name>
<organism evidence="5">
    <name type="scientific">marine metagenome</name>
    <dbReference type="NCBI Taxonomy" id="408172"/>
    <lineage>
        <taxon>unclassified sequences</taxon>
        <taxon>metagenomes</taxon>
        <taxon>ecological metagenomes</taxon>
    </lineage>
</organism>
<sequence>MQSKREFDYKKDESSLRVVSNFVGNTPFVKLSDKLYAKLESVNPGGSIKDRPVKWIIDNAEERGLIKPGDTIIEATSGNTGIALAMIGAERGYHVKIVMPNDMSIERKSLLRMYGAEFIEVEAGDFDEAIELKDKLVNKHGYYPLNQFTSK</sequence>
<feature type="non-terminal residue" evidence="5">
    <location>
        <position position="151"/>
    </location>
</feature>
<gene>
    <name evidence="5" type="ORF">METZ01_LOCUS473790</name>
</gene>